<dbReference type="EMBL" id="FQUT01000004">
    <property type="protein sequence ID" value="SHF50936.1"/>
    <property type="molecule type" value="Genomic_DNA"/>
</dbReference>
<dbReference type="Proteomes" id="UP000184518">
    <property type="component" value="Unassembled WGS sequence"/>
</dbReference>
<dbReference type="Gene3D" id="2.60.120.10">
    <property type="entry name" value="Jelly Rolls"/>
    <property type="match status" value="1"/>
</dbReference>
<protein>
    <recommendedName>
        <fullName evidence="3">Crp/Fnr family transcriptional regulator</fullName>
    </recommendedName>
</protein>
<dbReference type="InterPro" id="IPR014710">
    <property type="entry name" value="RmlC-like_jellyroll"/>
</dbReference>
<dbReference type="STRING" id="1416778.SAMN05443633_104441"/>
<sequence>MIIPEEMLFNYGAELQKCTVDEFIFEENNVCRNYYQIQEGIIKLNNIFENGKEFVHGFPL</sequence>
<dbReference type="OrthoDB" id="1271432at2"/>
<organism evidence="1 2">
    <name type="scientific">Chryseobacterium arachidis</name>
    <dbReference type="NCBI Taxonomy" id="1416778"/>
    <lineage>
        <taxon>Bacteria</taxon>
        <taxon>Pseudomonadati</taxon>
        <taxon>Bacteroidota</taxon>
        <taxon>Flavobacteriia</taxon>
        <taxon>Flavobacteriales</taxon>
        <taxon>Weeksellaceae</taxon>
        <taxon>Chryseobacterium group</taxon>
        <taxon>Chryseobacterium</taxon>
    </lineage>
</organism>
<proteinExistence type="predicted"/>
<accession>A0A1M5C8F5</accession>
<dbReference type="InterPro" id="IPR018490">
    <property type="entry name" value="cNMP-bd_dom_sf"/>
</dbReference>
<dbReference type="RefSeq" id="WP_143152318.1">
    <property type="nucleotide sequence ID" value="NZ_FQUT01000004.1"/>
</dbReference>
<dbReference type="SUPFAM" id="SSF51206">
    <property type="entry name" value="cAMP-binding domain-like"/>
    <property type="match status" value="1"/>
</dbReference>
<keyword evidence="2" id="KW-1185">Reference proteome</keyword>
<evidence type="ECO:0000313" key="1">
    <source>
        <dbReference type="EMBL" id="SHF50936.1"/>
    </source>
</evidence>
<name>A0A1M5C8F5_9FLAO</name>
<dbReference type="AlphaFoldDB" id="A0A1M5C8F5"/>
<evidence type="ECO:0008006" key="3">
    <source>
        <dbReference type="Google" id="ProtNLM"/>
    </source>
</evidence>
<gene>
    <name evidence="1" type="ORF">SAMN05443633_104441</name>
</gene>
<reference evidence="2" key="1">
    <citation type="submission" date="2016-11" db="EMBL/GenBank/DDBJ databases">
        <authorList>
            <person name="Varghese N."/>
            <person name="Submissions S."/>
        </authorList>
    </citation>
    <scope>NUCLEOTIDE SEQUENCE [LARGE SCALE GENOMIC DNA]</scope>
    <source>
        <strain evidence="2">DSM 27619</strain>
    </source>
</reference>
<evidence type="ECO:0000313" key="2">
    <source>
        <dbReference type="Proteomes" id="UP000184518"/>
    </source>
</evidence>